<evidence type="ECO:0000256" key="4">
    <source>
        <dbReference type="ARBA" id="ARBA00023136"/>
    </source>
</evidence>
<comment type="subcellular location">
    <subcellularLocation>
        <location evidence="1">Membrane</location>
        <topology evidence="1">Multi-pass membrane protein</topology>
    </subcellularLocation>
</comment>
<keyword evidence="3 5" id="KW-1133">Transmembrane helix</keyword>
<evidence type="ECO:0000313" key="7">
    <source>
        <dbReference type="EMBL" id="KAK8876586.1"/>
    </source>
</evidence>
<dbReference type="Pfam" id="PF01490">
    <property type="entry name" value="Aa_trans"/>
    <property type="match status" value="1"/>
</dbReference>
<feature type="transmembrane region" description="Helical" evidence="5">
    <location>
        <begin position="296"/>
        <end position="318"/>
    </location>
</feature>
<evidence type="ECO:0000256" key="5">
    <source>
        <dbReference type="SAM" id="Phobius"/>
    </source>
</evidence>
<organism evidence="7 8">
    <name type="scientific">Tritrichomonas musculus</name>
    <dbReference type="NCBI Taxonomy" id="1915356"/>
    <lineage>
        <taxon>Eukaryota</taxon>
        <taxon>Metamonada</taxon>
        <taxon>Parabasalia</taxon>
        <taxon>Tritrichomonadida</taxon>
        <taxon>Tritrichomonadidae</taxon>
        <taxon>Tritrichomonas</taxon>
    </lineage>
</organism>
<evidence type="ECO:0000256" key="1">
    <source>
        <dbReference type="ARBA" id="ARBA00004141"/>
    </source>
</evidence>
<dbReference type="EMBL" id="JAPFFF010000012">
    <property type="protein sequence ID" value="KAK8876586.1"/>
    <property type="molecule type" value="Genomic_DNA"/>
</dbReference>
<evidence type="ECO:0000259" key="6">
    <source>
        <dbReference type="Pfam" id="PF01490"/>
    </source>
</evidence>
<feature type="transmembrane region" description="Helical" evidence="5">
    <location>
        <begin position="170"/>
        <end position="191"/>
    </location>
</feature>
<feature type="transmembrane region" description="Helical" evidence="5">
    <location>
        <begin position="397"/>
        <end position="417"/>
    </location>
</feature>
<evidence type="ECO:0000256" key="2">
    <source>
        <dbReference type="ARBA" id="ARBA00022692"/>
    </source>
</evidence>
<comment type="caution">
    <text evidence="7">The sequence shown here is derived from an EMBL/GenBank/DDBJ whole genome shotgun (WGS) entry which is preliminary data.</text>
</comment>
<feature type="transmembrane region" description="Helical" evidence="5">
    <location>
        <begin position="54"/>
        <end position="77"/>
    </location>
</feature>
<sequence length="421" mass="47657">MKFKREEGNDKPIYSRLGSLSNADFVFCSLNSIIGTGALRLGSAFNSGILFTHIFNIFVALIGFYSIELYVFSAAYFHESTFEEIWSAAFSRSTVLIPAFCSIVAAIANVMSYFSFLQDSVVTIVSMLFKLMYKNPEENLIKIKNFRFLIGILIEIVFGIPICLSNNLRVVVVISYISVIFFLVILVYVVARFFIMISKEGFDPDHRFKTVDLKDHISGSISSLTFSYLCYPFVWPGPRHIKNPSVNNLSKVFAVAIGTSYVLYSIMGTFSYLSFFDANSGDIIFEYYPNTTKTDQILLIFGHIVTFVYILLTIPIVMNSSRYILLNALHKKDEFPVDVWGPTGITLSLMSLVLANVTEQVSDYIYIISDLLTLILLFIFPSIFYLKAFKTKKIIHFIGSIFMLILGCVAISFIIYADCFE</sequence>
<evidence type="ECO:0000313" key="8">
    <source>
        <dbReference type="Proteomes" id="UP001470230"/>
    </source>
</evidence>
<feature type="transmembrane region" description="Helical" evidence="5">
    <location>
        <begin position="89"/>
        <end position="107"/>
    </location>
</feature>
<feature type="transmembrane region" description="Helical" evidence="5">
    <location>
        <begin position="339"/>
        <end position="358"/>
    </location>
</feature>
<dbReference type="Proteomes" id="UP001470230">
    <property type="component" value="Unassembled WGS sequence"/>
</dbReference>
<dbReference type="PANTHER" id="PTHR22950">
    <property type="entry name" value="AMINO ACID TRANSPORTER"/>
    <property type="match status" value="1"/>
</dbReference>
<keyword evidence="4 5" id="KW-0472">Membrane</keyword>
<name>A0ABR2JF50_9EUKA</name>
<protein>
    <recommendedName>
        <fullName evidence="6">Amino acid transporter transmembrane domain-containing protein</fullName>
    </recommendedName>
</protein>
<keyword evidence="8" id="KW-1185">Reference proteome</keyword>
<evidence type="ECO:0000256" key="3">
    <source>
        <dbReference type="ARBA" id="ARBA00022989"/>
    </source>
</evidence>
<feature type="transmembrane region" description="Helical" evidence="5">
    <location>
        <begin position="252"/>
        <end position="276"/>
    </location>
</feature>
<feature type="transmembrane region" description="Helical" evidence="5">
    <location>
        <begin position="145"/>
        <end position="164"/>
    </location>
</feature>
<accession>A0ABR2JF50</accession>
<gene>
    <name evidence="7" type="ORF">M9Y10_006804</name>
</gene>
<feature type="transmembrane region" description="Helical" evidence="5">
    <location>
        <begin position="364"/>
        <end position="385"/>
    </location>
</feature>
<feature type="transmembrane region" description="Helical" evidence="5">
    <location>
        <begin position="21"/>
        <end position="42"/>
    </location>
</feature>
<keyword evidence="2 5" id="KW-0812">Transmembrane</keyword>
<feature type="domain" description="Amino acid transporter transmembrane" evidence="6">
    <location>
        <begin position="22"/>
        <end position="416"/>
    </location>
</feature>
<dbReference type="InterPro" id="IPR013057">
    <property type="entry name" value="AA_transpt_TM"/>
</dbReference>
<reference evidence="7 8" key="1">
    <citation type="submission" date="2024-04" db="EMBL/GenBank/DDBJ databases">
        <title>Tritrichomonas musculus Genome.</title>
        <authorList>
            <person name="Alves-Ferreira E."/>
            <person name="Grigg M."/>
            <person name="Lorenzi H."/>
            <person name="Galac M."/>
        </authorList>
    </citation>
    <scope>NUCLEOTIDE SEQUENCE [LARGE SCALE GENOMIC DNA]</scope>
    <source>
        <strain evidence="7 8">EAF2021</strain>
    </source>
</reference>
<proteinExistence type="predicted"/>